<keyword evidence="3" id="KW-1185">Reference proteome</keyword>
<sequence length="222" mass="25840">MTTDNICAILKHHNSMDATNNNLNLLISPREEEFQTPPSKVSDSRINEEPIAANPISFYISEDSLIHCHDMVGMPTNKPETPSSTQNSSSRRGRRPKQAPEWIENWDVESKKRPNGNRFDKTYRHKEKGFLCRSLLECERYEMHGIRPQPRRVKKQEKEKEESSNKSKTETEEMVLGNENNQVAETEEAIIARRREEAESMKDIVEEFLAEAHYNQLHMFNP</sequence>
<protein>
    <recommendedName>
        <fullName evidence="4">MBD domain-containing protein</fullName>
    </recommendedName>
</protein>
<feature type="compositionally biased region" description="Polar residues" evidence="1">
    <location>
        <begin position="78"/>
        <end position="90"/>
    </location>
</feature>
<evidence type="ECO:0000313" key="2">
    <source>
        <dbReference type="EMBL" id="QCD78396.1"/>
    </source>
</evidence>
<evidence type="ECO:0000256" key="1">
    <source>
        <dbReference type="SAM" id="MobiDB-lite"/>
    </source>
</evidence>
<proteinExistence type="predicted"/>
<feature type="region of interest" description="Disordered" evidence="1">
    <location>
        <begin position="71"/>
        <end position="104"/>
    </location>
</feature>
<evidence type="ECO:0008006" key="4">
    <source>
        <dbReference type="Google" id="ProtNLM"/>
    </source>
</evidence>
<feature type="compositionally biased region" description="Basic and acidic residues" evidence="1">
    <location>
        <begin position="156"/>
        <end position="171"/>
    </location>
</feature>
<dbReference type="Proteomes" id="UP000501690">
    <property type="component" value="Linkage Group LG1"/>
</dbReference>
<gene>
    <name evidence="2" type="ORF">DEO72_LG1g2029</name>
</gene>
<dbReference type="EMBL" id="CP039345">
    <property type="protein sequence ID" value="QCD78396.1"/>
    <property type="molecule type" value="Genomic_DNA"/>
</dbReference>
<feature type="region of interest" description="Disordered" evidence="1">
    <location>
        <begin position="148"/>
        <end position="184"/>
    </location>
</feature>
<name>A0A4D6KK91_VIGUN</name>
<evidence type="ECO:0000313" key="3">
    <source>
        <dbReference type="Proteomes" id="UP000501690"/>
    </source>
</evidence>
<dbReference type="AlphaFoldDB" id="A0A4D6KK91"/>
<reference evidence="2 3" key="1">
    <citation type="submission" date="2019-04" db="EMBL/GenBank/DDBJ databases">
        <title>An improved genome assembly and genetic linkage map for asparagus bean, Vigna unguiculata ssp. sesquipedialis.</title>
        <authorList>
            <person name="Xia Q."/>
            <person name="Zhang R."/>
            <person name="Dong Y."/>
        </authorList>
    </citation>
    <scope>NUCLEOTIDE SEQUENCE [LARGE SCALE GENOMIC DNA]</scope>
    <source>
        <tissue evidence="2">Leaf</tissue>
    </source>
</reference>
<organism evidence="2 3">
    <name type="scientific">Vigna unguiculata</name>
    <name type="common">Cowpea</name>
    <dbReference type="NCBI Taxonomy" id="3917"/>
    <lineage>
        <taxon>Eukaryota</taxon>
        <taxon>Viridiplantae</taxon>
        <taxon>Streptophyta</taxon>
        <taxon>Embryophyta</taxon>
        <taxon>Tracheophyta</taxon>
        <taxon>Spermatophyta</taxon>
        <taxon>Magnoliopsida</taxon>
        <taxon>eudicotyledons</taxon>
        <taxon>Gunneridae</taxon>
        <taxon>Pentapetalae</taxon>
        <taxon>rosids</taxon>
        <taxon>fabids</taxon>
        <taxon>Fabales</taxon>
        <taxon>Fabaceae</taxon>
        <taxon>Papilionoideae</taxon>
        <taxon>50 kb inversion clade</taxon>
        <taxon>NPAAA clade</taxon>
        <taxon>indigoferoid/millettioid clade</taxon>
        <taxon>Phaseoleae</taxon>
        <taxon>Vigna</taxon>
    </lineage>
</organism>
<accession>A0A4D6KK91</accession>